<dbReference type="AlphaFoldDB" id="A0A4C1YPK1"/>
<evidence type="ECO:0000313" key="3">
    <source>
        <dbReference type="Proteomes" id="UP000299102"/>
    </source>
</evidence>
<organism evidence="2 3">
    <name type="scientific">Eumeta variegata</name>
    <name type="common">Bagworm moth</name>
    <name type="synonym">Eumeta japonica</name>
    <dbReference type="NCBI Taxonomy" id="151549"/>
    <lineage>
        <taxon>Eukaryota</taxon>
        <taxon>Metazoa</taxon>
        <taxon>Ecdysozoa</taxon>
        <taxon>Arthropoda</taxon>
        <taxon>Hexapoda</taxon>
        <taxon>Insecta</taxon>
        <taxon>Pterygota</taxon>
        <taxon>Neoptera</taxon>
        <taxon>Endopterygota</taxon>
        <taxon>Lepidoptera</taxon>
        <taxon>Glossata</taxon>
        <taxon>Ditrysia</taxon>
        <taxon>Tineoidea</taxon>
        <taxon>Psychidae</taxon>
        <taxon>Oiketicinae</taxon>
        <taxon>Eumeta</taxon>
    </lineage>
</organism>
<reference evidence="2 3" key="1">
    <citation type="journal article" date="2019" name="Commun. Biol.">
        <title>The bagworm genome reveals a unique fibroin gene that provides high tensile strength.</title>
        <authorList>
            <person name="Kono N."/>
            <person name="Nakamura H."/>
            <person name="Ohtoshi R."/>
            <person name="Tomita M."/>
            <person name="Numata K."/>
            <person name="Arakawa K."/>
        </authorList>
    </citation>
    <scope>NUCLEOTIDE SEQUENCE [LARGE SCALE GENOMIC DNA]</scope>
</reference>
<feature type="transmembrane region" description="Helical" evidence="1">
    <location>
        <begin position="65"/>
        <end position="83"/>
    </location>
</feature>
<keyword evidence="1" id="KW-0812">Transmembrane</keyword>
<keyword evidence="3" id="KW-1185">Reference proteome</keyword>
<protein>
    <submittedName>
        <fullName evidence="2">Uncharacterized protein</fullName>
    </submittedName>
</protein>
<evidence type="ECO:0000313" key="2">
    <source>
        <dbReference type="EMBL" id="GBP78391.1"/>
    </source>
</evidence>
<proteinExistence type="predicted"/>
<gene>
    <name evidence="2" type="ORF">EVAR_58181_1</name>
</gene>
<keyword evidence="1" id="KW-1133">Transmembrane helix</keyword>
<evidence type="ECO:0000256" key="1">
    <source>
        <dbReference type="SAM" id="Phobius"/>
    </source>
</evidence>
<accession>A0A4C1YPK1</accession>
<comment type="caution">
    <text evidence="2">The sequence shown here is derived from an EMBL/GenBank/DDBJ whole genome shotgun (WGS) entry which is preliminary data.</text>
</comment>
<dbReference type="Proteomes" id="UP000299102">
    <property type="component" value="Unassembled WGS sequence"/>
</dbReference>
<name>A0A4C1YPK1_EUMVA</name>
<dbReference type="EMBL" id="BGZK01001368">
    <property type="protein sequence ID" value="GBP78391.1"/>
    <property type="molecule type" value="Genomic_DNA"/>
</dbReference>
<keyword evidence="1" id="KW-0472">Membrane</keyword>
<sequence length="94" mass="10395">MLELNSSESASRRHRRARFSQLLHLCYDHNASAIERPSIGGVIEVKSTEREDCAVLAGSGPAVTVIYFATVPTLYIFIFIYGADVRPPRDAAKN</sequence>